<accession>A0ACD3AKT0</accession>
<evidence type="ECO:0000313" key="1">
    <source>
        <dbReference type="EMBL" id="TFK65497.1"/>
    </source>
</evidence>
<protein>
    <submittedName>
        <fullName evidence="1">APC amino acid permease</fullName>
    </submittedName>
</protein>
<name>A0ACD3AKT0_9AGAR</name>
<reference evidence="1 2" key="1">
    <citation type="journal article" date="2019" name="Nat. Ecol. Evol.">
        <title>Megaphylogeny resolves global patterns of mushroom evolution.</title>
        <authorList>
            <person name="Varga T."/>
            <person name="Krizsan K."/>
            <person name="Foldi C."/>
            <person name="Dima B."/>
            <person name="Sanchez-Garcia M."/>
            <person name="Sanchez-Ramirez S."/>
            <person name="Szollosi G.J."/>
            <person name="Szarkandi J.G."/>
            <person name="Papp V."/>
            <person name="Albert L."/>
            <person name="Andreopoulos W."/>
            <person name="Angelini C."/>
            <person name="Antonin V."/>
            <person name="Barry K.W."/>
            <person name="Bougher N.L."/>
            <person name="Buchanan P."/>
            <person name="Buyck B."/>
            <person name="Bense V."/>
            <person name="Catcheside P."/>
            <person name="Chovatia M."/>
            <person name="Cooper J."/>
            <person name="Damon W."/>
            <person name="Desjardin D."/>
            <person name="Finy P."/>
            <person name="Geml J."/>
            <person name="Haridas S."/>
            <person name="Hughes K."/>
            <person name="Justo A."/>
            <person name="Karasinski D."/>
            <person name="Kautmanova I."/>
            <person name="Kiss B."/>
            <person name="Kocsube S."/>
            <person name="Kotiranta H."/>
            <person name="LaButti K.M."/>
            <person name="Lechner B.E."/>
            <person name="Liimatainen K."/>
            <person name="Lipzen A."/>
            <person name="Lukacs Z."/>
            <person name="Mihaltcheva S."/>
            <person name="Morgado L.N."/>
            <person name="Niskanen T."/>
            <person name="Noordeloos M.E."/>
            <person name="Ohm R.A."/>
            <person name="Ortiz-Santana B."/>
            <person name="Ovrebo C."/>
            <person name="Racz N."/>
            <person name="Riley R."/>
            <person name="Savchenko A."/>
            <person name="Shiryaev A."/>
            <person name="Soop K."/>
            <person name="Spirin V."/>
            <person name="Szebenyi C."/>
            <person name="Tomsovsky M."/>
            <person name="Tulloss R.E."/>
            <person name="Uehling J."/>
            <person name="Grigoriev I.V."/>
            <person name="Vagvolgyi C."/>
            <person name="Papp T."/>
            <person name="Martin F.M."/>
            <person name="Miettinen O."/>
            <person name="Hibbett D.S."/>
            <person name="Nagy L.G."/>
        </authorList>
    </citation>
    <scope>NUCLEOTIDE SEQUENCE [LARGE SCALE GENOMIC DNA]</scope>
    <source>
        <strain evidence="1 2">NL-1719</strain>
    </source>
</reference>
<dbReference type="Proteomes" id="UP000308600">
    <property type="component" value="Unassembled WGS sequence"/>
</dbReference>
<proteinExistence type="predicted"/>
<evidence type="ECO:0000313" key="2">
    <source>
        <dbReference type="Proteomes" id="UP000308600"/>
    </source>
</evidence>
<keyword evidence="2" id="KW-1185">Reference proteome</keyword>
<sequence length="532" mass="58340">MSPDKHVSGVGETQPLLTNTHSQSIVGTSASDGAALQRDYTYQGFFSTVFLIFNRIIGTGIYATPSLILHASGSVGVSLLVWVLGACLAAVGTAVYIELGTGLPRNGGDKNYLEFMYRRPKFLVTCIYSTYSFLIATALVTNSIVFGDYTVNALALPPSAFLTRVLALSILAFSVFMHGCVMNWGLRLQNALGLFKLGVLSAVAIAGVLSLAGVPGFSVRPEYDRPRNFEWKLMWEGTGTGTNALASAVYNVLWSFSGFANANSSLSEIKDPVRTLSRAAPIAMAFVTFVYMFVNVAYFAVVSKTDILESERIVAALFFRNLFGPTTERTLSALIALSVLGNLLSAQFALSRGVQELGREGILPNSKFFASNKPFNAPLAALLTLFIVSCAMMLAAPAGDAYLFMISWAGYSTALMFTAVSLGLLLLHTPAYRLWNWDPPFRSPKVVNVLFFLSNVFLVVIPLVPPTNTRVYNHLPYWSHPVASFVVPFLGVAYWYIWFIVLPRRRGYKLERVWVLQDDGVSRYAFRKVPLT</sequence>
<dbReference type="EMBL" id="ML208434">
    <property type="protein sequence ID" value="TFK65497.1"/>
    <property type="molecule type" value="Genomic_DNA"/>
</dbReference>
<gene>
    <name evidence="1" type="ORF">BDN72DRAFT_920306</name>
</gene>
<organism evidence="1 2">
    <name type="scientific">Pluteus cervinus</name>
    <dbReference type="NCBI Taxonomy" id="181527"/>
    <lineage>
        <taxon>Eukaryota</taxon>
        <taxon>Fungi</taxon>
        <taxon>Dikarya</taxon>
        <taxon>Basidiomycota</taxon>
        <taxon>Agaricomycotina</taxon>
        <taxon>Agaricomycetes</taxon>
        <taxon>Agaricomycetidae</taxon>
        <taxon>Agaricales</taxon>
        <taxon>Pluteineae</taxon>
        <taxon>Pluteaceae</taxon>
        <taxon>Pluteus</taxon>
    </lineage>
</organism>